<evidence type="ECO:0000313" key="4">
    <source>
        <dbReference type="Proteomes" id="UP001596353"/>
    </source>
</evidence>
<name>A0ABW2B6V5_9RHOB</name>
<feature type="compositionally biased region" description="Polar residues" evidence="1">
    <location>
        <begin position="150"/>
        <end position="163"/>
    </location>
</feature>
<keyword evidence="3" id="KW-0969">Cilium</keyword>
<feature type="compositionally biased region" description="Low complexity" evidence="1">
    <location>
        <begin position="576"/>
        <end position="600"/>
    </location>
</feature>
<evidence type="ECO:0000259" key="2">
    <source>
        <dbReference type="Pfam" id="PF02120"/>
    </source>
</evidence>
<evidence type="ECO:0000256" key="1">
    <source>
        <dbReference type="SAM" id="MobiDB-lite"/>
    </source>
</evidence>
<proteinExistence type="predicted"/>
<feature type="region of interest" description="Disordered" evidence="1">
    <location>
        <begin position="732"/>
        <end position="756"/>
    </location>
</feature>
<feature type="compositionally biased region" description="Basic and acidic residues" evidence="1">
    <location>
        <begin position="252"/>
        <end position="263"/>
    </location>
</feature>
<feature type="region of interest" description="Disordered" evidence="1">
    <location>
        <begin position="1"/>
        <end position="190"/>
    </location>
</feature>
<keyword evidence="4" id="KW-1185">Reference proteome</keyword>
<comment type="caution">
    <text evidence="3">The sequence shown here is derived from an EMBL/GenBank/DDBJ whole genome shotgun (WGS) entry which is preliminary data.</text>
</comment>
<feature type="domain" description="Flagellar hook-length control protein-like C-terminal" evidence="2">
    <location>
        <begin position="658"/>
        <end position="733"/>
    </location>
</feature>
<feature type="compositionally biased region" description="Basic and acidic residues" evidence="1">
    <location>
        <begin position="562"/>
        <end position="571"/>
    </location>
</feature>
<sequence length="773" mass="81683">MNISLPNITAPSAGEARKTGSLILPATARDGPAIATGMPDFGLAYDKSAEPLPGSAPAQEPEPETGMTGAGQRPAKHAGGAEPEDLDASFMDGPHDDAEEISSPHLSEGASHPAATGAAMPKPQAVRNPEITRDQIAVDDSTGDKVSAFHNRTSPETNPQSQRILAPRQDHSVLRQQPEESLPDIAHEGPDARAPATALVGETARQHAMGRNPPKPAFQATGEGSVIIPTERPRATWNGRAQVDVNRPSSKSGKEGFDRHAIPNERPQLTRSDRPQIDANGLLPQSGKEKLNRHAIITELQNPAGGAGRETSLERAVTGQMIWRDAETGRSATLSSVSFQDPPARPQPAPGNRQMVTAKQQLDQPVIAVVRNAARTMTDESGSPVKTQGDLPAATDIRLLQQRPSAGDVVSGVVQERETPRQPVPVRNIEMGSHQTTNGTEPVAAARQIIDRPLTHVSRPTDVSAPVAPPASGPAASSKLPDGLPATTGEIGLRRSDRAFENKRETNPSRLLPQTVDRSSLNARVAVPVSGSARDAAMAGSDPEFLISVTHRAAPRASTPDRSTEQFHTGRDVALPQMPRAASPPRAAMAAPLAASGPEATKTDTTQPASEPARPLVPEGHGGPRMDVMQTTSAPQTAAPHRADLPVQVARQLAEALQNAGQRPVDIALNPEELGRLRLALSTTEAGMAVQITAERPDTIELMRRHITELAQEFRQLGYADISFTFAGGDARQEDGAMARPSRTPETQAEAGTESPAEIVLSATPGTGIDIRL</sequence>
<dbReference type="Pfam" id="PF02120">
    <property type="entry name" value="Flg_hook"/>
    <property type="match status" value="1"/>
</dbReference>
<feature type="region of interest" description="Disordered" evidence="1">
    <location>
        <begin position="459"/>
        <end position="517"/>
    </location>
</feature>
<evidence type="ECO:0000313" key="3">
    <source>
        <dbReference type="EMBL" id="MFC6761283.1"/>
    </source>
</evidence>
<organism evidence="3 4">
    <name type="scientific">Sulfitobacter porphyrae</name>
    <dbReference type="NCBI Taxonomy" id="1246864"/>
    <lineage>
        <taxon>Bacteria</taxon>
        <taxon>Pseudomonadati</taxon>
        <taxon>Pseudomonadota</taxon>
        <taxon>Alphaproteobacteria</taxon>
        <taxon>Rhodobacterales</taxon>
        <taxon>Roseobacteraceae</taxon>
        <taxon>Sulfitobacter</taxon>
    </lineage>
</organism>
<feature type="region of interest" description="Disordered" evidence="1">
    <location>
        <begin position="244"/>
        <end position="284"/>
    </location>
</feature>
<dbReference type="InterPro" id="IPR021136">
    <property type="entry name" value="Flagellar_hook_control-like_C"/>
</dbReference>
<dbReference type="EMBL" id="JBHSWG010000001">
    <property type="protein sequence ID" value="MFC6761283.1"/>
    <property type="molecule type" value="Genomic_DNA"/>
</dbReference>
<dbReference type="CDD" id="cd17470">
    <property type="entry name" value="T3SS_Flik_C"/>
    <property type="match status" value="1"/>
</dbReference>
<keyword evidence="3" id="KW-0282">Flagellum</keyword>
<protein>
    <submittedName>
        <fullName evidence="3">Flagellar hook-length control protein FliK</fullName>
    </submittedName>
</protein>
<gene>
    <name evidence="3" type="ORF">ACFQFQ_20400</name>
</gene>
<feature type="compositionally biased region" description="Basic and acidic residues" evidence="1">
    <location>
        <begin position="492"/>
        <end position="507"/>
    </location>
</feature>
<reference evidence="4" key="1">
    <citation type="journal article" date="2019" name="Int. J. Syst. Evol. Microbiol.">
        <title>The Global Catalogue of Microorganisms (GCM) 10K type strain sequencing project: providing services to taxonomists for standard genome sequencing and annotation.</title>
        <authorList>
            <consortium name="The Broad Institute Genomics Platform"/>
            <consortium name="The Broad Institute Genome Sequencing Center for Infectious Disease"/>
            <person name="Wu L."/>
            <person name="Ma J."/>
        </authorList>
    </citation>
    <scope>NUCLEOTIDE SEQUENCE [LARGE SCALE GENOMIC DNA]</scope>
    <source>
        <strain evidence="4">CCUG 66188</strain>
    </source>
</reference>
<feature type="compositionally biased region" description="Polar residues" evidence="1">
    <location>
        <begin position="1"/>
        <end position="10"/>
    </location>
</feature>
<accession>A0ABW2B6V5</accession>
<dbReference type="InterPro" id="IPR038610">
    <property type="entry name" value="FliK-like_C_sf"/>
</dbReference>
<feature type="region of interest" description="Disordered" evidence="1">
    <location>
        <begin position="552"/>
        <end position="622"/>
    </location>
</feature>
<dbReference type="Gene3D" id="3.30.750.140">
    <property type="match status" value="1"/>
</dbReference>
<dbReference type="Proteomes" id="UP001596353">
    <property type="component" value="Unassembled WGS sequence"/>
</dbReference>
<keyword evidence="3" id="KW-0966">Cell projection</keyword>